<dbReference type="SMART" id="SM00304">
    <property type="entry name" value="HAMP"/>
    <property type="match status" value="1"/>
</dbReference>
<evidence type="ECO:0000256" key="1">
    <source>
        <dbReference type="ARBA" id="ARBA00001946"/>
    </source>
</evidence>
<dbReference type="InterPro" id="IPR000014">
    <property type="entry name" value="PAS"/>
</dbReference>
<organism evidence="8 9">
    <name type="scientific">Pseudomonas fluvialis</name>
    <dbReference type="NCBI Taxonomy" id="1793966"/>
    <lineage>
        <taxon>Bacteria</taxon>
        <taxon>Pseudomonadati</taxon>
        <taxon>Pseudomonadota</taxon>
        <taxon>Gammaproteobacteria</taxon>
        <taxon>Pseudomonadales</taxon>
        <taxon>Pseudomonadaceae</taxon>
        <taxon>Pseudomonas</taxon>
    </lineage>
</organism>
<feature type="domain" description="GGDEF" evidence="7">
    <location>
        <begin position="516"/>
        <end position="648"/>
    </location>
</feature>
<evidence type="ECO:0000259" key="6">
    <source>
        <dbReference type="PROSITE" id="PS50885"/>
    </source>
</evidence>
<gene>
    <name evidence="8" type="ORF">CW360_05005</name>
</gene>
<feature type="domain" description="PAS" evidence="4">
    <location>
        <begin position="360"/>
        <end position="430"/>
    </location>
</feature>
<dbReference type="Pfam" id="PF05228">
    <property type="entry name" value="CHASE4"/>
    <property type="match status" value="1"/>
</dbReference>
<keyword evidence="3" id="KW-1133">Transmembrane helix</keyword>
<evidence type="ECO:0000313" key="8">
    <source>
        <dbReference type="EMBL" id="PKF72156.1"/>
    </source>
</evidence>
<dbReference type="NCBIfam" id="TIGR00254">
    <property type="entry name" value="GGDEF"/>
    <property type="match status" value="1"/>
</dbReference>
<dbReference type="Pfam" id="PF00990">
    <property type="entry name" value="GGDEF"/>
    <property type="match status" value="1"/>
</dbReference>
<dbReference type="CDD" id="cd01949">
    <property type="entry name" value="GGDEF"/>
    <property type="match status" value="1"/>
</dbReference>
<dbReference type="Gene3D" id="3.30.70.270">
    <property type="match status" value="1"/>
</dbReference>
<dbReference type="SMART" id="SM00091">
    <property type="entry name" value="PAS"/>
    <property type="match status" value="1"/>
</dbReference>
<dbReference type="PROSITE" id="PS50112">
    <property type="entry name" value="PAS"/>
    <property type="match status" value="1"/>
</dbReference>
<dbReference type="InterPro" id="IPR035965">
    <property type="entry name" value="PAS-like_dom_sf"/>
</dbReference>
<name>A0A2I0CSL4_9PSED</name>
<dbReference type="SUPFAM" id="SSF55785">
    <property type="entry name" value="PYP-like sensor domain (PAS domain)"/>
    <property type="match status" value="1"/>
</dbReference>
<reference evidence="9" key="1">
    <citation type="submission" date="2017-12" db="EMBL/GenBank/DDBJ databases">
        <authorList>
            <person name="Yu X.-Y."/>
        </authorList>
    </citation>
    <scope>NUCLEOTIDE SEQUENCE [LARGE SCALE GENOMIC DNA]</scope>
    <source>
        <strain evidence="9">ZYSR67-Z</strain>
    </source>
</reference>
<keyword evidence="3" id="KW-0472">Membrane</keyword>
<dbReference type="FunFam" id="3.30.70.270:FF:000001">
    <property type="entry name" value="Diguanylate cyclase domain protein"/>
    <property type="match status" value="1"/>
</dbReference>
<dbReference type="PROSITE" id="PS50113">
    <property type="entry name" value="PAC"/>
    <property type="match status" value="1"/>
</dbReference>
<dbReference type="InterPro" id="IPR013767">
    <property type="entry name" value="PAS_fold"/>
</dbReference>
<dbReference type="InterPro" id="IPR029787">
    <property type="entry name" value="Nucleotide_cyclase"/>
</dbReference>
<dbReference type="SUPFAM" id="SSF55073">
    <property type="entry name" value="Nucleotide cyclase"/>
    <property type="match status" value="1"/>
</dbReference>
<dbReference type="GO" id="GO:0006355">
    <property type="term" value="P:regulation of DNA-templated transcription"/>
    <property type="evidence" value="ECO:0007669"/>
    <property type="project" value="InterPro"/>
</dbReference>
<dbReference type="PANTHER" id="PTHR46663:SF4">
    <property type="entry name" value="DIGUANYLATE CYCLASE DGCT-RELATED"/>
    <property type="match status" value="1"/>
</dbReference>
<dbReference type="InterPro" id="IPR007892">
    <property type="entry name" value="CHASE4"/>
</dbReference>
<dbReference type="InterPro" id="IPR000700">
    <property type="entry name" value="PAS-assoc_C"/>
</dbReference>
<dbReference type="GO" id="GO:0003824">
    <property type="term" value="F:catalytic activity"/>
    <property type="evidence" value="ECO:0007669"/>
    <property type="project" value="UniProtKB-ARBA"/>
</dbReference>
<dbReference type="Pfam" id="PF00989">
    <property type="entry name" value="PAS"/>
    <property type="match status" value="1"/>
</dbReference>
<sequence>MPIRLRLLIHYALLTLASLTGVWWLSQNLLLQRFDQLDAMQLAETAHKLHRQWHQEMLHYRAIGQDWAWWDDSYAFIQDGNQAFIRSNLDEQALDNLRLHFILFYDPQGRLLGQRWRMPEMASLQIFHTQPPASAQELKEQTLALLRERGLNLADPGSRNGRVKTLSQVNLALLVSATPILPSSAQGEPRGLLVMGSYFTRELLSAQQNQVIARFHLSNEELHSSAQQQLEVSYNGLTSHALLGPRRLDEQHQYSELTLLDRQGQPGLTFHLERERPNYLQGQQTINLFFGATLLIILLSSALAFAVFEYWVLRRLARLNLEISGIDGSQYLPRLSDQGHDEIGQLSQELNGMLERLSRSESRDKLILQHIEDGYFELNRKGQVVDANPALARLLGLPVEMLLGRSYSELLGEADTLRARNLFKERLQAGSSHFSAPFRRPDGSGGHLDTHVSVLRDNRGRLLGYNGILRDVSAQLDYQNRLLDMAYRDPLTQLGNRKAFAEQLQHLLGDSVRRAQPLALLYLDLDRFKEVNDSLGHDCGDLLLQGIAERMRKVVRGPDQIYRLGGDEFTLLLPDTPANAAQRLAARLLQELAAPFQLNGHPVDYITCSIGIAVSPEHAEDTESLIRAADQAMYQAKKQRNSACLYNGPRLFEEGQSQ</sequence>
<evidence type="ECO:0000256" key="2">
    <source>
        <dbReference type="ARBA" id="ARBA00004533"/>
    </source>
</evidence>
<keyword evidence="3" id="KW-0812">Transmembrane</keyword>
<dbReference type="EMBL" id="PIYS01000005">
    <property type="protein sequence ID" value="PKF72156.1"/>
    <property type="molecule type" value="Genomic_DNA"/>
</dbReference>
<dbReference type="Gene3D" id="6.10.340.10">
    <property type="match status" value="1"/>
</dbReference>
<dbReference type="InterPro" id="IPR000160">
    <property type="entry name" value="GGDEF_dom"/>
</dbReference>
<comment type="caution">
    <text evidence="8">The sequence shown here is derived from an EMBL/GenBank/DDBJ whole genome shotgun (WGS) entry which is preliminary data.</text>
</comment>
<feature type="domain" description="HAMP" evidence="6">
    <location>
        <begin position="310"/>
        <end position="362"/>
    </location>
</feature>
<dbReference type="GO" id="GO:0005886">
    <property type="term" value="C:plasma membrane"/>
    <property type="evidence" value="ECO:0007669"/>
    <property type="project" value="UniProtKB-SubCell"/>
</dbReference>
<dbReference type="InterPro" id="IPR043128">
    <property type="entry name" value="Rev_trsase/Diguanyl_cyclase"/>
</dbReference>
<dbReference type="PANTHER" id="PTHR46663">
    <property type="entry name" value="DIGUANYLATE CYCLASE DGCT-RELATED"/>
    <property type="match status" value="1"/>
</dbReference>
<dbReference type="PROSITE" id="PS50887">
    <property type="entry name" value="GGDEF"/>
    <property type="match status" value="1"/>
</dbReference>
<comment type="cofactor">
    <cofactor evidence="1">
        <name>Mg(2+)</name>
        <dbReference type="ChEBI" id="CHEBI:18420"/>
    </cofactor>
</comment>
<dbReference type="CDD" id="cd00130">
    <property type="entry name" value="PAS"/>
    <property type="match status" value="1"/>
</dbReference>
<comment type="subcellular location">
    <subcellularLocation>
        <location evidence="2">Cell inner membrane</location>
    </subcellularLocation>
</comment>
<dbReference type="AlphaFoldDB" id="A0A2I0CSL4"/>
<protein>
    <submittedName>
        <fullName evidence="8">PAS sensor protein</fullName>
    </submittedName>
</protein>
<accession>A0A2I0CSL4</accession>
<evidence type="ECO:0000259" key="7">
    <source>
        <dbReference type="PROSITE" id="PS50887"/>
    </source>
</evidence>
<evidence type="ECO:0000313" key="9">
    <source>
        <dbReference type="Proteomes" id="UP000242861"/>
    </source>
</evidence>
<evidence type="ECO:0000256" key="3">
    <source>
        <dbReference type="SAM" id="Phobius"/>
    </source>
</evidence>
<dbReference type="InterPro" id="IPR052163">
    <property type="entry name" value="DGC-Regulatory_Protein"/>
</dbReference>
<evidence type="ECO:0000259" key="4">
    <source>
        <dbReference type="PROSITE" id="PS50112"/>
    </source>
</evidence>
<dbReference type="RefSeq" id="WP_101192946.1">
    <property type="nucleotide sequence ID" value="NZ_PIYS01000005.1"/>
</dbReference>
<feature type="transmembrane region" description="Helical" evidence="3">
    <location>
        <begin position="7"/>
        <end position="26"/>
    </location>
</feature>
<dbReference type="InterPro" id="IPR003660">
    <property type="entry name" value="HAMP_dom"/>
</dbReference>
<evidence type="ECO:0000259" key="5">
    <source>
        <dbReference type="PROSITE" id="PS50113"/>
    </source>
</evidence>
<dbReference type="CDD" id="cd06225">
    <property type="entry name" value="HAMP"/>
    <property type="match status" value="1"/>
</dbReference>
<dbReference type="Proteomes" id="UP000242861">
    <property type="component" value="Unassembled WGS sequence"/>
</dbReference>
<feature type="domain" description="PAC" evidence="5">
    <location>
        <begin position="432"/>
        <end position="484"/>
    </location>
</feature>
<dbReference type="SMART" id="SM00267">
    <property type="entry name" value="GGDEF"/>
    <property type="match status" value="1"/>
</dbReference>
<dbReference type="PROSITE" id="PS50885">
    <property type="entry name" value="HAMP"/>
    <property type="match status" value="1"/>
</dbReference>
<proteinExistence type="predicted"/>
<dbReference type="NCBIfam" id="TIGR00229">
    <property type="entry name" value="sensory_box"/>
    <property type="match status" value="1"/>
</dbReference>
<feature type="transmembrane region" description="Helical" evidence="3">
    <location>
        <begin position="288"/>
        <end position="313"/>
    </location>
</feature>
<dbReference type="GO" id="GO:0007165">
    <property type="term" value="P:signal transduction"/>
    <property type="evidence" value="ECO:0007669"/>
    <property type="project" value="InterPro"/>
</dbReference>
<dbReference type="Gene3D" id="3.30.450.20">
    <property type="entry name" value="PAS domain"/>
    <property type="match status" value="1"/>
</dbReference>